<feature type="region of interest" description="Disordered" evidence="1">
    <location>
        <begin position="285"/>
        <end position="310"/>
    </location>
</feature>
<dbReference type="EMBL" id="JBEDNY010000001">
    <property type="protein sequence ID" value="MEZ3162313.1"/>
    <property type="molecule type" value="Genomic_DNA"/>
</dbReference>
<organism evidence="2 3">
    <name type="scientific">Halorubrum miltondacostae</name>
    <dbReference type="NCBI Taxonomy" id="3076378"/>
    <lineage>
        <taxon>Archaea</taxon>
        <taxon>Methanobacteriati</taxon>
        <taxon>Methanobacteriota</taxon>
        <taxon>Stenosarchaea group</taxon>
        <taxon>Halobacteria</taxon>
        <taxon>Halobacteriales</taxon>
        <taxon>Haloferacaceae</taxon>
        <taxon>Halorubrum</taxon>
    </lineage>
</organism>
<evidence type="ECO:0000313" key="3">
    <source>
        <dbReference type="Proteomes" id="UP001567572"/>
    </source>
</evidence>
<dbReference type="RefSeq" id="WP_371159002.1">
    <property type="nucleotide sequence ID" value="NZ_JBEDNX010000006.1"/>
</dbReference>
<gene>
    <name evidence="2" type="ORF">ABNG04_00225</name>
</gene>
<evidence type="ECO:0000313" key="2">
    <source>
        <dbReference type="EMBL" id="MEZ3162313.1"/>
    </source>
</evidence>
<name>A0ABD5LWU6_9EURY</name>
<evidence type="ECO:0000256" key="1">
    <source>
        <dbReference type="SAM" id="MobiDB-lite"/>
    </source>
</evidence>
<proteinExistence type="predicted"/>
<accession>A0ABD5LWU6</accession>
<dbReference type="Proteomes" id="UP001567572">
    <property type="component" value="Unassembled WGS sequence"/>
</dbReference>
<protein>
    <submittedName>
        <fullName evidence="2">Uncharacterized protein</fullName>
    </submittedName>
</protein>
<sequence length="310" mass="35428">MSTWETQRRHSTTHNLFQSAVIGEEGPGIIDEDFRVVGEYNVIPDTRNDIDIEPPYTLLGRTSAIFFDFITPGSIEEDEIDRIDKYNHINMRSVENHLNRAPISEDFLDPDEVEWYDHCTILREDQYREHNVGSAEERQRIRELEETSSLATVSKGGELSLEATPLRDDDLCELLENGIPVPDSPANLVYLTREIHDESLVLGICEEIVLGSDLSESGVALDFEDVKDDFNRGISYEQLEDAFEYLRDIGACRKRREDGKYLFTKYNLPTIMGVRDRFENETVEERVSDSVSETGNAELSEFAEASNESE</sequence>
<comment type="caution">
    <text evidence="2">The sequence shown here is derived from an EMBL/GenBank/DDBJ whole genome shotgun (WGS) entry which is preliminary data.</text>
</comment>
<reference evidence="2 3" key="1">
    <citation type="submission" date="2024-06" db="EMBL/GenBank/DDBJ databases">
        <title>Halorubrum miltondacostae sp. nov., a potential PHA producer isolated from an inland solar saltern in Rio Maior, Portugal.</title>
        <authorList>
            <person name="Albuquerque L."/>
            <person name="Viver T."/>
            <person name="Barroso C."/>
            <person name="Claudino R."/>
            <person name="Galvan M."/>
            <person name="Simoes G."/>
            <person name="Lobo Da Cunha A."/>
            <person name="Egas C."/>
        </authorList>
    </citation>
    <scope>NUCLEOTIDE SEQUENCE [LARGE SCALE GENOMIC DNA]</scope>
    <source>
        <strain evidence="2 3">RMP-11</strain>
    </source>
</reference>
<keyword evidence="3" id="KW-1185">Reference proteome</keyword>
<dbReference type="AlphaFoldDB" id="A0ABD5LWU6"/>